<dbReference type="Proteomes" id="UP000463224">
    <property type="component" value="Unassembled WGS sequence"/>
</dbReference>
<reference evidence="2 3" key="1">
    <citation type="submission" date="2019-12" db="EMBL/GenBank/DDBJ databases">
        <title>Nitratireductor arenosus sp. nov., Isolated from sea sand, Jeju island, South Korea.</title>
        <authorList>
            <person name="Kim W."/>
        </authorList>
    </citation>
    <scope>NUCLEOTIDE SEQUENCE [LARGE SCALE GENOMIC DNA]</scope>
    <source>
        <strain evidence="2 3">CAU 1489</strain>
    </source>
</reference>
<gene>
    <name evidence="2" type="ORF">GN330_12210</name>
</gene>
<name>A0A844QIY0_9HYPH</name>
<dbReference type="RefSeq" id="WP_156712997.1">
    <property type="nucleotide sequence ID" value="NZ_WPHG01000003.1"/>
</dbReference>
<sequence>MNYFYDPKEKDRVMEARESFSGRLLTDPQFDEAMANTGIIEREIKKSGAFKEKLSDYAYAFARTEKIDLAKGETILRDLFRIRTGKSMNQMREELAEREQKLTEPQRKLAYDYALGVGDMIEKGDKINFNRAFAHQGAALADELGITDAGAKRLMKEEFKAAENAELYDWGKELEEQFYRPQIEAEKEAREQKNGRGERSRRFQRSASGREDGDDVREAPARRQGASRSRVGPRP</sequence>
<organism evidence="2 3">
    <name type="scientific">Nitratireductor arenosus</name>
    <dbReference type="NCBI Taxonomy" id="2682096"/>
    <lineage>
        <taxon>Bacteria</taxon>
        <taxon>Pseudomonadati</taxon>
        <taxon>Pseudomonadota</taxon>
        <taxon>Alphaproteobacteria</taxon>
        <taxon>Hyphomicrobiales</taxon>
        <taxon>Phyllobacteriaceae</taxon>
        <taxon>Nitratireductor</taxon>
    </lineage>
</organism>
<evidence type="ECO:0000256" key="1">
    <source>
        <dbReference type="SAM" id="MobiDB-lite"/>
    </source>
</evidence>
<proteinExistence type="predicted"/>
<keyword evidence="3" id="KW-1185">Reference proteome</keyword>
<feature type="compositionally biased region" description="Basic and acidic residues" evidence="1">
    <location>
        <begin position="183"/>
        <end position="201"/>
    </location>
</feature>
<accession>A0A844QIY0</accession>
<feature type="compositionally biased region" description="Basic and acidic residues" evidence="1">
    <location>
        <begin position="208"/>
        <end position="221"/>
    </location>
</feature>
<evidence type="ECO:0000313" key="2">
    <source>
        <dbReference type="EMBL" id="MVA98008.1"/>
    </source>
</evidence>
<evidence type="ECO:0000313" key="3">
    <source>
        <dbReference type="Proteomes" id="UP000463224"/>
    </source>
</evidence>
<comment type="caution">
    <text evidence="2">The sequence shown here is derived from an EMBL/GenBank/DDBJ whole genome shotgun (WGS) entry which is preliminary data.</text>
</comment>
<protein>
    <submittedName>
        <fullName evidence="2">Uncharacterized protein</fullName>
    </submittedName>
</protein>
<feature type="region of interest" description="Disordered" evidence="1">
    <location>
        <begin position="183"/>
        <end position="235"/>
    </location>
</feature>
<dbReference type="EMBL" id="WPHG01000003">
    <property type="protein sequence ID" value="MVA98008.1"/>
    <property type="molecule type" value="Genomic_DNA"/>
</dbReference>
<dbReference type="AlphaFoldDB" id="A0A844QIY0"/>